<protein>
    <submittedName>
        <fullName evidence="1">Uncharacterized protein</fullName>
    </submittedName>
</protein>
<dbReference type="Proteomes" id="UP001385389">
    <property type="component" value="Chromosome"/>
</dbReference>
<keyword evidence="2" id="KW-1185">Reference proteome</keyword>
<proteinExistence type="predicted"/>
<gene>
    <name evidence="1" type="ORF">V8V93_07585</name>
</gene>
<accession>A0ABZ2IZG2</accession>
<organism evidence="1 2">
    <name type="scientific">Pseudodesulfovibrio methanolicus</name>
    <dbReference type="NCBI Taxonomy" id="3126690"/>
    <lineage>
        <taxon>Bacteria</taxon>
        <taxon>Pseudomonadati</taxon>
        <taxon>Thermodesulfobacteriota</taxon>
        <taxon>Desulfovibrionia</taxon>
        <taxon>Desulfovibrionales</taxon>
        <taxon>Desulfovibrionaceae</taxon>
    </lineage>
</organism>
<dbReference type="RefSeq" id="WP_338669761.1">
    <property type="nucleotide sequence ID" value="NZ_CP146609.1"/>
</dbReference>
<dbReference type="EMBL" id="CP146609">
    <property type="protein sequence ID" value="WWX24065.1"/>
    <property type="molecule type" value="Genomic_DNA"/>
</dbReference>
<evidence type="ECO:0000313" key="1">
    <source>
        <dbReference type="EMBL" id="WWX24065.1"/>
    </source>
</evidence>
<reference evidence="1 2" key="1">
    <citation type="submission" date="2024-03" db="EMBL/GenBank/DDBJ databases">
        <title>Phenotype and Genome Characterization of a Sulfate-Reducing Bacterium Pseudodesulfovibrio sp. strain 5S69, isolated from Petroleum Reservoir in Tatarstan (Russia).</title>
        <authorList>
            <person name="Bidzhieva S.K."/>
            <person name="Kadnikov V."/>
            <person name="Tourova T.P."/>
            <person name="Samigullina S.R."/>
            <person name="Sokolova D.S."/>
            <person name="Poltaraus A.B."/>
            <person name="Avtukh A.N."/>
            <person name="Tereshina V.M."/>
            <person name="Mardanov A.V."/>
            <person name="Nazina T.N."/>
        </authorList>
    </citation>
    <scope>NUCLEOTIDE SEQUENCE [LARGE SCALE GENOMIC DNA]</scope>
    <source>
        <strain evidence="1 2">5S69</strain>
    </source>
</reference>
<evidence type="ECO:0000313" key="2">
    <source>
        <dbReference type="Proteomes" id="UP001385389"/>
    </source>
</evidence>
<sequence>MERIGREYPPEAVWEAQELYCVARLTFEKVAEETGVAASTLKRWAATYDWRGKREKLAQAEADLAADTILARSVMLKKLIKSQNAQDGFAVSALESLAMKQAEAARAQKLMSAVKQNELRPIRTPDEAVAALEEALELKLNGLLQSPEDLDFKAVQEVQKATQLIMELKAKVAPEATTKKAKTLSANLEARIREII</sequence>
<name>A0ABZ2IZG2_9BACT</name>